<evidence type="ECO:0000256" key="1">
    <source>
        <dbReference type="SAM" id="Phobius"/>
    </source>
</evidence>
<reference evidence="2" key="1">
    <citation type="journal article" date="2015" name="Nature">
        <title>Complex archaea that bridge the gap between prokaryotes and eukaryotes.</title>
        <authorList>
            <person name="Spang A."/>
            <person name="Saw J.H."/>
            <person name="Jorgensen S.L."/>
            <person name="Zaremba-Niedzwiedzka K."/>
            <person name="Martijn J."/>
            <person name="Lind A.E."/>
            <person name="van Eijk R."/>
            <person name="Schleper C."/>
            <person name="Guy L."/>
            <person name="Ettema T.J."/>
        </authorList>
    </citation>
    <scope>NUCLEOTIDE SEQUENCE</scope>
</reference>
<gene>
    <name evidence="2" type="ORF">LCGC14_1810730</name>
</gene>
<protein>
    <submittedName>
        <fullName evidence="2">Uncharacterized protein</fullName>
    </submittedName>
</protein>
<accession>A0A0F9H9X9</accession>
<feature type="transmembrane region" description="Helical" evidence="1">
    <location>
        <begin position="6"/>
        <end position="26"/>
    </location>
</feature>
<keyword evidence="1" id="KW-0812">Transmembrane</keyword>
<sequence>MATSDWVVLVARLTVILAAGLAAIPLVNRSGRRRPTCVVMICGTLLTSIPAALQLLQTVFNWHLNASLSVLRGAQCV</sequence>
<organism evidence="2">
    <name type="scientific">marine sediment metagenome</name>
    <dbReference type="NCBI Taxonomy" id="412755"/>
    <lineage>
        <taxon>unclassified sequences</taxon>
        <taxon>metagenomes</taxon>
        <taxon>ecological metagenomes</taxon>
    </lineage>
</organism>
<dbReference type="EMBL" id="LAZR01017583">
    <property type="protein sequence ID" value="KKL99806.1"/>
    <property type="molecule type" value="Genomic_DNA"/>
</dbReference>
<feature type="transmembrane region" description="Helical" evidence="1">
    <location>
        <begin position="38"/>
        <end position="60"/>
    </location>
</feature>
<dbReference type="AlphaFoldDB" id="A0A0F9H9X9"/>
<comment type="caution">
    <text evidence="2">The sequence shown here is derived from an EMBL/GenBank/DDBJ whole genome shotgun (WGS) entry which is preliminary data.</text>
</comment>
<name>A0A0F9H9X9_9ZZZZ</name>
<keyword evidence="1" id="KW-1133">Transmembrane helix</keyword>
<evidence type="ECO:0000313" key="2">
    <source>
        <dbReference type="EMBL" id="KKL99806.1"/>
    </source>
</evidence>
<keyword evidence="1" id="KW-0472">Membrane</keyword>
<proteinExistence type="predicted"/>